<organism evidence="5">
    <name type="scientific">Physcomitrium patens</name>
    <name type="common">Spreading-leaved earth moss</name>
    <name type="synonym">Physcomitrella patens</name>
    <dbReference type="NCBI Taxonomy" id="3218"/>
    <lineage>
        <taxon>Eukaryota</taxon>
        <taxon>Viridiplantae</taxon>
        <taxon>Streptophyta</taxon>
        <taxon>Embryophyta</taxon>
        <taxon>Bryophyta</taxon>
        <taxon>Bryophytina</taxon>
        <taxon>Bryopsida</taxon>
        <taxon>Funariidae</taxon>
        <taxon>Funariales</taxon>
        <taxon>Funariaceae</taxon>
        <taxon>Physcomitrium</taxon>
    </lineage>
</organism>
<reference evidence="5 7" key="2">
    <citation type="journal article" date="2018" name="Plant J.">
        <title>The Physcomitrella patens chromosome-scale assembly reveals moss genome structure and evolution.</title>
        <authorList>
            <person name="Lang D."/>
            <person name="Ullrich K.K."/>
            <person name="Murat F."/>
            <person name="Fuchs J."/>
            <person name="Jenkins J."/>
            <person name="Haas F.B."/>
            <person name="Piednoel M."/>
            <person name="Gundlach H."/>
            <person name="Van Bel M."/>
            <person name="Meyberg R."/>
            <person name="Vives C."/>
            <person name="Morata J."/>
            <person name="Symeonidi A."/>
            <person name="Hiss M."/>
            <person name="Muchero W."/>
            <person name="Kamisugi Y."/>
            <person name="Saleh O."/>
            <person name="Blanc G."/>
            <person name="Decker E.L."/>
            <person name="van Gessel N."/>
            <person name="Grimwood J."/>
            <person name="Hayes R.D."/>
            <person name="Graham S.W."/>
            <person name="Gunter L.E."/>
            <person name="McDaniel S.F."/>
            <person name="Hoernstein S.N.W."/>
            <person name="Larsson A."/>
            <person name="Li F.W."/>
            <person name="Perroud P.F."/>
            <person name="Phillips J."/>
            <person name="Ranjan P."/>
            <person name="Rokshar D.S."/>
            <person name="Rothfels C.J."/>
            <person name="Schneider L."/>
            <person name="Shu S."/>
            <person name="Stevenson D.W."/>
            <person name="Thummler F."/>
            <person name="Tillich M."/>
            <person name="Villarreal Aguilar J.C."/>
            <person name="Widiez T."/>
            <person name="Wong G.K."/>
            <person name="Wymore A."/>
            <person name="Zhang Y."/>
            <person name="Zimmer A.D."/>
            <person name="Quatrano R.S."/>
            <person name="Mayer K.F.X."/>
            <person name="Goodstein D."/>
            <person name="Casacuberta J.M."/>
            <person name="Vandepoele K."/>
            <person name="Reski R."/>
            <person name="Cuming A.C."/>
            <person name="Tuskan G.A."/>
            <person name="Maumus F."/>
            <person name="Salse J."/>
            <person name="Schmutz J."/>
            <person name="Rensing S.A."/>
        </authorList>
    </citation>
    <scope>NUCLEOTIDE SEQUENCE [LARGE SCALE GENOMIC DNA]</scope>
    <source>
        <strain evidence="6 7">cv. Gransden 2004</strain>
    </source>
</reference>
<evidence type="ECO:0000313" key="6">
    <source>
        <dbReference type="EnsemblPlants" id="PAC:32970125.CDS.1"/>
    </source>
</evidence>
<evidence type="ECO:0000313" key="7">
    <source>
        <dbReference type="Proteomes" id="UP000006727"/>
    </source>
</evidence>
<evidence type="ECO:0000256" key="3">
    <source>
        <dbReference type="ARBA" id="ARBA00023315"/>
    </source>
</evidence>
<accession>A9S3E6</accession>
<protein>
    <recommendedName>
        <fullName evidence="4">Thiolase N-terminal domain-containing protein</fullName>
    </recommendedName>
</protein>
<gene>
    <name evidence="5" type="ORF">PHYPA_000200</name>
</gene>
<dbReference type="PANTHER" id="PTHR18919:SF156">
    <property type="entry name" value="ACETYL-COA ACETYLTRANSFERASE, MITOCHONDRIAL"/>
    <property type="match status" value="1"/>
</dbReference>
<feature type="domain" description="Thiolase N-terminal" evidence="4">
    <location>
        <begin position="3"/>
        <end position="78"/>
    </location>
</feature>
<dbReference type="Gramene" id="Pp3c1_4530V3.2">
    <property type="protein sequence ID" value="PAC:32970126.CDS.1"/>
    <property type="gene ID" value="Pp3c1_4530"/>
</dbReference>
<dbReference type="GO" id="GO:0016747">
    <property type="term" value="F:acyltransferase activity, transferring groups other than amino-acyl groups"/>
    <property type="evidence" value="ECO:0007669"/>
    <property type="project" value="InterPro"/>
</dbReference>
<reference evidence="5 7" key="1">
    <citation type="journal article" date="2008" name="Science">
        <title>The Physcomitrella genome reveals evolutionary insights into the conquest of land by plants.</title>
        <authorList>
            <person name="Rensing S."/>
            <person name="Lang D."/>
            <person name="Zimmer A."/>
            <person name="Terry A."/>
            <person name="Salamov A."/>
            <person name="Shapiro H."/>
            <person name="Nishiyama T."/>
            <person name="Perroud P.-F."/>
            <person name="Lindquist E."/>
            <person name="Kamisugi Y."/>
            <person name="Tanahashi T."/>
            <person name="Sakakibara K."/>
            <person name="Fujita T."/>
            <person name="Oishi K."/>
            <person name="Shin-I T."/>
            <person name="Kuroki Y."/>
            <person name="Toyoda A."/>
            <person name="Suzuki Y."/>
            <person name="Hashimoto A."/>
            <person name="Yamaguchi K."/>
            <person name="Sugano A."/>
            <person name="Kohara Y."/>
            <person name="Fujiyama A."/>
            <person name="Anterola A."/>
            <person name="Aoki S."/>
            <person name="Ashton N."/>
            <person name="Barbazuk W.B."/>
            <person name="Barker E."/>
            <person name="Bennetzen J."/>
            <person name="Bezanilla M."/>
            <person name="Blankenship R."/>
            <person name="Cho S.H."/>
            <person name="Dutcher S."/>
            <person name="Estelle M."/>
            <person name="Fawcett J.A."/>
            <person name="Gundlach H."/>
            <person name="Hanada K."/>
            <person name="Heyl A."/>
            <person name="Hicks K.A."/>
            <person name="Hugh J."/>
            <person name="Lohr M."/>
            <person name="Mayer K."/>
            <person name="Melkozernov A."/>
            <person name="Murata T."/>
            <person name="Nelson D."/>
            <person name="Pils B."/>
            <person name="Prigge M."/>
            <person name="Reiss B."/>
            <person name="Renner T."/>
            <person name="Rombauts S."/>
            <person name="Rushton P."/>
            <person name="Sanderfoot A."/>
            <person name="Schween G."/>
            <person name="Shiu S.-H."/>
            <person name="Stueber K."/>
            <person name="Theodoulou F.L."/>
            <person name="Tu H."/>
            <person name="Van de Peer Y."/>
            <person name="Verrier P.J."/>
            <person name="Waters E."/>
            <person name="Wood A."/>
            <person name="Yang L."/>
            <person name="Cove D."/>
            <person name="Cuming A."/>
            <person name="Hasebe M."/>
            <person name="Lucas S."/>
            <person name="Mishler D.B."/>
            <person name="Reski R."/>
            <person name="Grigoriev I."/>
            <person name="Quatrano R.S."/>
            <person name="Boore J.L."/>
        </authorList>
    </citation>
    <scope>NUCLEOTIDE SEQUENCE [LARGE SCALE GENOMIC DNA]</scope>
    <source>
        <strain evidence="6 7">cv. Gransden 2004</strain>
    </source>
</reference>
<dbReference type="Gramene" id="Pp3c1_4530V3.1">
    <property type="protein sequence ID" value="PAC:32970125.CDS.1"/>
    <property type="gene ID" value="Pp3c1_4530"/>
</dbReference>
<dbReference type="EMBL" id="ABEU02000001">
    <property type="protein sequence ID" value="PNR61777.1"/>
    <property type="molecule type" value="Genomic_DNA"/>
</dbReference>
<dbReference type="HOGENOM" id="CLU_2030639_0_0_1"/>
<name>A9S3E6_PHYPA</name>
<dbReference type="InterPro" id="IPR016039">
    <property type="entry name" value="Thiolase-like"/>
</dbReference>
<dbReference type="STRING" id="3218.A9S3E6"/>
<evidence type="ECO:0000313" key="5">
    <source>
        <dbReference type="EMBL" id="PNR61777.1"/>
    </source>
</evidence>
<evidence type="ECO:0000259" key="4">
    <source>
        <dbReference type="Pfam" id="PF00108"/>
    </source>
</evidence>
<dbReference type="AlphaFoldDB" id="A9S3E6"/>
<dbReference type="InterPro" id="IPR020616">
    <property type="entry name" value="Thiolase_N"/>
</dbReference>
<dbReference type="EnsemblPlants" id="Pp3c1_4530V3.2">
    <property type="protein sequence ID" value="PAC:32970126.CDS.1"/>
    <property type="gene ID" value="Pp3c1_4530"/>
</dbReference>
<dbReference type="PANTHER" id="PTHR18919">
    <property type="entry name" value="ACETYL-COA C-ACYLTRANSFERASE"/>
    <property type="match status" value="1"/>
</dbReference>
<dbReference type="SUPFAM" id="SSF53901">
    <property type="entry name" value="Thiolase-like"/>
    <property type="match status" value="1"/>
</dbReference>
<dbReference type="Gene3D" id="3.40.47.10">
    <property type="match status" value="1"/>
</dbReference>
<dbReference type="Proteomes" id="UP000006727">
    <property type="component" value="Chromosome 1"/>
</dbReference>
<dbReference type="InParanoid" id="A9S3E6"/>
<reference evidence="6" key="3">
    <citation type="submission" date="2020-12" db="UniProtKB">
        <authorList>
            <consortium name="EnsemblPlants"/>
        </authorList>
    </citation>
    <scope>IDENTIFICATION</scope>
</reference>
<evidence type="ECO:0000256" key="1">
    <source>
        <dbReference type="ARBA" id="ARBA00010982"/>
    </source>
</evidence>
<keyword evidence="7" id="KW-1185">Reference proteome</keyword>
<keyword evidence="3" id="KW-0012">Acyltransferase</keyword>
<comment type="similarity">
    <text evidence="1">Belongs to the thiolase-like superfamily. Thiolase family.</text>
</comment>
<keyword evidence="2" id="KW-0808">Transferase</keyword>
<dbReference type="PaxDb" id="3218-PP1S45_112V6.1"/>
<dbReference type="EnsemblPlants" id="Pp3c1_4530V3.1">
    <property type="protein sequence ID" value="PAC:32970125.CDS.1"/>
    <property type="gene ID" value="Pp3c1_4530"/>
</dbReference>
<evidence type="ECO:0000256" key="2">
    <source>
        <dbReference type="ARBA" id="ARBA00022679"/>
    </source>
</evidence>
<proteinExistence type="inferred from homology"/>
<sequence length="79" mass="8599">MFGAQSIMLGFNQVVVAGGMENMSNAPFILQRNLSVQKMGHVQLKDVMVHAGLRDPCKGRCVGSCGELFLDKFCISHEA</sequence>
<dbReference type="eggNOG" id="KOG1390">
    <property type="taxonomic scope" value="Eukaryota"/>
</dbReference>
<dbReference type="Pfam" id="PF00108">
    <property type="entry name" value="Thiolase_N"/>
    <property type="match status" value="1"/>
</dbReference>